<keyword evidence="8" id="KW-1185">Reference proteome</keyword>
<evidence type="ECO:0000259" key="6">
    <source>
        <dbReference type="Pfam" id="PF14509"/>
    </source>
</evidence>
<dbReference type="PANTHER" id="PTHR35803">
    <property type="entry name" value="GLUCAN 1,4-ALPHA-GLUCOSIDASE SUSB-RELATED"/>
    <property type="match status" value="1"/>
</dbReference>
<organism evidence="7 8">
    <name type="scientific">Pedobacter nyackensis</name>
    <dbReference type="NCBI Taxonomy" id="475255"/>
    <lineage>
        <taxon>Bacteria</taxon>
        <taxon>Pseudomonadati</taxon>
        <taxon>Bacteroidota</taxon>
        <taxon>Sphingobacteriia</taxon>
        <taxon>Sphingobacteriales</taxon>
        <taxon>Sphingobacteriaceae</taxon>
        <taxon>Pedobacter</taxon>
    </lineage>
</organism>
<dbReference type="STRING" id="475255.SAMN04488101_104190"/>
<dbReference type="InterPro" id="IPR029486">
    <property type="entry name" value="GH97_N"/>
</dbReference>
<evidence type="ECO:0000256" key="3">
    <source>
        <dbReference type="ARBA" id="ARBA00022837"/>
    </source>
</evidence>
<dbReference type="InterPro" id="IPR014718">
    <property type="entry name" value="GH-type_carb-bd"/>
</dbReference>
<reference evidence="7 8" key="1">
    <citation type="submission" date="2017-04" db="EMBL/GenBank/DDBJ databases">
        <authorList>
            <person name="Afonso C.L."/>
            <person name="Miller P.J."/>
            <person name="Scott M.A."/>
            <person name="Spackman E."/>
            <person name="Goraichik I."/>
            <person name="Dimitrov K.M."/>
            <person name="Suarez D.L."/>
            <person name="Swayne D.E."/>
        </authorList>
    </citation>
    <scope>NUCLEOTIDE SEQUENCE [LARGE SCALE GENOMIC DNA]</scope>
    <source>
        <strain evidence="7 8">DSM 19625</strain>
    </source>
</reference>
<feature type="domain" description="Glycosyl-hydrolase 97 C-terminal oligomerisation" evidence="6">
    <location>
        <begin position="517"/>
        <end position="614"/>
    </location>
</feature>
<dbReference type="Gene3D" id="2.70.98.10">
    <property type="match status" value="1"/>
</dbReference>
<dbReference type="Proteomes" id="UP000192678">
    <property type="component" value="Unassembled WGS sequence"/>
</dbReference>
<dbReference type="AlphaFoldDB" id="A0A1W2CPY1"/>
<dbReference type="Pfam" id="PF14509">
    <property type="entry name" value="GH97_C"/>
    <property type="match status" value="1"/>
</dbReference>
<dbReference type="EMBL" id="FWYB01000004">
    <property type="protein sequence ID" value="SMC87317.1"/>
    <property type="molecule type" value="Genomic_DNA"/>
</dbReference>
<dbReference type="Pfam" id="PF14508">
    <property type="entry name" value="GH97_N"/>
    <property type="match status" value="1"/>
</dbReference>
<feature type="domain" description="Glycosyl-hydrolase 97 N-terminal" evidence="5">
    <location>
        <begin position="35"/>
        <end position="244"/>
    </location>
</feature>
<dbReference type="GO" id="GO:0030246">
    <property type="term" value="F:carbohydrate binding"/>
    <property type="evidence" value="ECO:0007669"/>
    <property type="project" value="InterPro"/>
</dbReference>
<evidence type="ECO:0000259" key="4">
    <source>
        <dbReference type="Pfam" id="PF10566"/>
    </source>
</evidence>
<dbReference type="Pfam" id="PF10566">
    <property type="entry name" value="Glyco_hydro_97"/>
    <property type="match status" value="1"/>
</dbReference>
<feature type="domain" description="Glycosyl-hydrolase 97 catalytic" evidence="4">
    <location>
        <begin position="272"/>
        <end position="421"/>
    </location>
</feature>
<dbReference type="InterPro" id="IPR019563">
    <property type="entry name" value="GH97_catalytic"/>
</dbReference>
<evidence type="ECO:0000313" key="8">
    <source>
        <dbReference type="Proteomes" id="UP000192678"/>
    </source>
</evidence>
<dbReference type="InterPro" id="IPR013785">
    <property type="entry name" value="Aldolase_TIM"/>
</dbReference>
<evidence type="ECO:0000256" key="2">
    <source>
        <dbReference type="ARBA" id="ARBA00011245"/>
    </source>
</evidence>
<dbReference type="InterPro" id="IPR029483">
    <property type="entry name" value="GH97_C"/>
</dbReference>
<dbReference type="Gene3D" id="3.20.20.70">
    <property type="entry name" value="Aldolase class I"/>
    <property type="match status" value="1"/>
</dbReference>
<accession>A0A1W2CPY1</accession>
<dbReference type="InterPro" id="IPR017853">
    <property type="entry name" value="GH"/>
</dbReference>
<evidence type="ECO:0000259" key="5">
    <source>
        <dbReference type="Pfam" id="PF14508"/>
    </source>
</evidence>
<comment type="cofactor">
    <cofactor evidence="1">
        <name>Ca(2+)</name>
        <dbReference type="ChEBI" id="CHEBI:29108"/>
    </cofactor>
</comment>
<dbReference type="InterPro" id="IPR052720">
    <property type="entry name" value="Glycosyl_hydrolase_97"/>
</dbReference>
<proteinExistence type="predicted"/>
<dbReference type="SUPFAM" id="SSF51445">
    <property type="entry name" value="(Trans)glycosidases"/>
    <property type="match status" value="1"/>
</dbReference>
<dbReference type="RefSeq" id="WP_200816345.1">
    <property type="nucleotide sequence ID" value="NZ_FWYB01000004.1"/>
</dbReference>
<keyword evidence="3" id="KW-0106">Calcium</keyword>
<evidence type="ECO:0000313" key="7">
    <source>
        <dbReference type="EMBL" id="SMC87317.1"/>
    </source>
</evidence>
<evidence type="ECO:0000256" key="1">
    <source>
        <dbReference type="ARBA" id="ARBA00001913"/>
    </source>
</evidence>
<gene>
    <name evidence="7" type="ORF">SAMN04488101_104190</name>
</gene>
<protein>
    <submittedName>
        <fullName evidence="7">Alpha-glucosidase</fullName>
    </submittedName>
</protein>
<comment type="subunit">
    <text evidence="2">Monomer.</text>
</comment>
<name>A0A1W2CPY1_9SPHI</name>
<sequence>MKTFKVIGKPFFFLMMFTLIANISFSKVPGKLAELKSPDGKLQVVFTSGSDGSMCYSLIADGKLLLKPSRIGLNVPKAPVFEFKQPKSVKKVWRPVWGKRSLVNDTYREIAIVSDIYTIKVRAYNDGIAFRYEDGHSPSELTEFNFAGNYTAWYYNGENHNIGPEKLQDAKGLRRPVVTIKAAENQFMAIHEANLESGEQLLLQPVAGSASFQVPSKRAKAWRVIMYGRTPGQLVDSHLLELLNPEPESGYDFSWVKPGVALWDWRINGAEVNGFKYQMSLPSWKRMIDFAGANKIPSLVLDANWYGAEFNKDSDPLKGGKAADVKELIKYGKERGVGVWLYLNDVGGKAFPIEAIIKQYGDWGAVGIKYGFMSGSFEEKNIRTRLITKLCAQNHLMVDYHDDPVHPYGQMRTWPNAVTREFCFAQLDGHHVFDPKTFVTTVFVNMLAGPLDMNNGVFDMEQKGRVDYGHPVPSTIVAEAARTLITFSGATIIPDIPEYYNKHPELFKFITAEKMPWKESKTLSGEIGEYIVMARKASTGKWLIGAATNESARVLRIPLSFLEPGMYKALIIKDGKNASYLSNKEEYVTVNTNLTHKQFIDVELAPGGGACVLLEAK</sequence>